<evidence type="ECO:0000313" key="2">
    <source>
        <dbReference type="EMBL" id="GFN07308.1"/>
    </source>
</evidence>
<evidence type="ECO:0000313" key="3">
    <source>
        <dbReference type="Proteomes" id="UP000498740"/>
    </source>
</evidence>
<gene>
    <name evidence="2" type="ORF">Smic_58640</name>
</gene>
<name>A0A7J0CY42_STRMI</name>
<protein>
    <submittedName>
        <fullName evidence="2">Uncharacterized protein</fullName>
    </submittedName>
</protein>
<accession>A0A7J0CY42</accession>
<sequence length="65" mass="6423">MLPSADRPRSCRIGGGAAGIPAGADEEKANSGSRNGIRVPGAPADFPEEGIPLGGAGVFGISFSR</sequence>
<dbReference type="AlphaFoldDB" id="A0A7J0CY42"/>
<feature type="region of interest" description="Disordered" evidence="1">
    <location>
        <begin position="1"/>
        <end position="50"/>
    </location>
</feature>
<reference evidence="2 3" key="1">
    <citation type="submission" date="2020-05" db="EMBL/GenBank/DDBJ databases">
        <title>Whole genome shotgun sequence of Streptomyces microflavus NBRC 13062.</title>
        <authorList>
            <person name="Komaki H."/>
            <person name="Tamura T."/>
        </authorList>
    </citation>
    <scope>NUCLEOTIDE SEQUENCE [LARGE SCALE GENOMIC DNA]</scope>
    <source>
        <strain evidence="2 3">NBRC 13062</strain>
    </source>
</reference>
<dbReference type="Proteomes" id="UP000498740">
    <property type="component" value="Unassembled WGS sequence"/>
</dbReference>
<dbReference type="EMBL" id="BLWD01000001">
    <property type="protein sequence ID" value="GFN07308.1"/>
    <property type="molecule type" value="Genomic_DNA"/>
</dbReference>
<comment type="caution">
    <text evidence="2">The sequence shown here is derived from an EMBL/GenBank/DDBJ whole genome shotgun (WGS) entry which is preliminary data.</text>
</comment>
<proteinExistence type="predicted"/>
<evidence type="ECO:0000256" key="1">
    <source>
        <dbReference type="SAM" id="MobiDB-lite"/>
    </source>
</evidence>
<organism evidence="2 3">
    <name type="scientific">Streptomyces microflavus</name>
    <name type="common">Streptomyces lipmanii</name>
    <dbReference type="NCBI Taxonomy" id="1919"/>
    <lineage>
        <taxon>Bacteria</taxon>
        <taxon>Bacillati</taxon>
        <taxon>Actinomycetota</taxon>
        <taxon>Actinomycetes</taxon>
        <taxon>Kitasatosporales</taxon>
        <taxon>Streptomycetaceae</taxon>
        <taxon>Streptomyces</taxon>
    </lineage>
</organism>